<comment type="catalytic activity">
    <reaction evidence="10">
        <text>L-seryl-[protein] + ATP = O-phospho-L-seryl-[protein] + ADP + H(+)</text>
        <dbReference type="Rhea" id="RHEA:17989"/>
        <dbReference type="Rhea" id="RHEA-COMP:9863"/>
        <dbReference type="Rhea" id="RHEA-COMP:11604"/>
        <dbReference type="ChEBI" id="CHEBI:15378"/>
        <dbReference type="ChEBI" id="CHEBI:29999"/>
        <dbReference type="ChEBI" id="CHEBI:30616"/>
        <dbReference type="ChEBI" id="CHEBI:83421"/>
        <dbReference type="ChEBI" id="CHEBI:456216"/>
        <dbReference type="EC" id="2.7.12.2"/>
    </reaction>
</comment>
<evidence type="ECO:0000256" key="8">
    <source>
        <dbReference type="ARBA" id="ARBA00038035"/>
    </source>
</evidence>
<evidence type="ECO:0000256" key="7">
    <source>
        <dbReference type="ARBA" id="ARBA00023137"/>
    </source>
</evidence>
<evidence type="ECO:0000313" key="16">
    <source>
        <dbReference type="Proteomes" id="UP000677054"/>
    </source>
</evidence>
<dbReference type="EMBL" id="CAJPEV010003845">
    <property type="protein sequence ID" value="CAG0900648.1"/>
    <property type="molecule type" value="Genomic_DNA"/>
</dbReference>
<sequence length="542" mass="60521">MLHKPSRKVIAVKQMRRTGNREETKRILMDLEVVLQSHDCPYIVQCLGCFIRDADVWICMELMATCLDKLIKKLRQPFPEPIIGKVSVATLRALHYLKENHGVIHRDVKPSNILIDEKGCVKLCDFGISARLVESKAKTRNAGCAAYMAPERIEPPDPSKPDYDIRADVWSLGITLVELATGQLPYHDCKTDFEVLTRVLNDDPPRLPEISKFSREFRYFVQDCLTKDYRQRPKYRKLLEYPFIIRYEGVPVDVAAWYAGVCQQIEAHEPHSQVGSGATRGNSPKKLGVSSSGGSPRVAPKPTREVSQMFPSSSNSSSSPSLYRVPLSREPSPLRVGGKPLPSPVVPRRPSRENSPCPSRSALASNASNSGTSVNSPFVRHHSLTRESPHYGQHSHIGGSLRGEPRDWGSYSTDIQQPPSPPRETPPSVVFYPNKNLYVFQRSAPDSSDLLERGASSRLGLLPPRSDNSSSTKRIAGQLLSRFLGRNKPTPNVGSESGKWYLPSPIPSSRRRLSDTASSPTSHPTPFFMRPTYTPEPVRKFH</sequence>
<dbReference type="Gene3D" id="1.10.510.10">
    <property type="entry name" value="Transferase(Phosphotransferase) domain 1"/>
    <property type="match status" value="1"/>
</dbReference>
<keyword evidence="7" id="KW-0829">Tyrosine-protein kinase</keyword>
<dbReference type="EMBL" id="LR903362">
    <property type="protein sequence ID" value="CAD7251810.1"/>
    <property type="molecule type" value="Genomic_DNA"/>
</dbReference>
<evidence type="ECO:0000256" key="13">
    <source>
        <dbReference type="SAM" id="MobiDB-lite"/>
    </source>
</evidence>
<keyword evidence="5" id="KW-0418">Kinase</keyword>
<feature type="compositionally biased region" description="Low complexity" evidence="13">
    <location>
        <begin position="311"/>
        <end position="321"/>
    </location>
</feature>
<dbReference type="FunFam" id="3.30.200.20:FF:000040">
    <property type="entry name" value="Dual specificity mitogen-activated protein kinase kinase"/>
    <property type="match status" value="1"/>
</dbReference>
<feature type="region of interest" description="Disordered" evidence="13">
    <location>
        <begin position="270"/>
        <end position="429"/>
    </location>
</feature>
<dbReference type="FunFam" id="1.10.510.10:FF:000432">
    <property type="entry name" value="mitogen-activated protein kinase kinase 3"/>
    <property type="match status" value="1"/>
</dbReference>
<comment type="similarity">
    <text evidence="8">Belongs to the protein kinase superfamily. STE Ser/Thr protein kinase family. MAP kinase kinase subfamily.</text>
</comment>
<keyword evidence="1" id="KW-0723">Serine/threonine-protein kinase</keyword>
<evidence type="ECO:0000256" key="10">
    <source>
        <dbReference type="ARBA" id="ARBA00049014"/>
    </source>
</evidence>
<dbReference type="GO" id="GO:0005524">
    <property type="term" value="F:ATP binding"/>
    <property type="evidence" value="ECO:0007669"/>
    <property type="project" value="UniProtKB-KW"/>
</dbReference>
<dbReference type="PANTHER" id="PTHR47238">
    <property type="entry name" value="MITOGEN-ACTIVATED PROTEIN KINASE KINASE 5"/>
    <property type="match status" value="1"/>
</dbReference>
<dbReference type="Gene3D" id="3.30.200.20">
    <property type="entry name" value="Phosphorylase Kinase, domain 1"/>
    <property type="match status" value="1"/>
</dbReference>
<comment type="catalytic activity">
    <reaction evidence="12">
        <text>L-tyrosyl-[protein] + ATP = O-phospho-L-tyrosyl-[protein] + ADP + H(+)</text>
        <dbReference type="Rhea" id="RHEA:10596"/>
        <dbReference type="Rhea" id="RHEA-COMP:10136"/>
        <dbReference type="Rhea" id="RHEA-COMP:20101"/>
        <dbReference type="ChEBI" id="CHEBI:15378"/>
        <dbReference type="ChEBI" id="CHEBI:30616"/>
        <dbReference type="ChEBI" id="CHEBI:46858"/>
        <dbReference type="ChEBI" id="CHEBI:61978"/>
        <dbReference type="ChEBI" id="CHEBI:456216"/>
        <dbReference type="EC" id="2.7.12.2"/>
    </reaction>
</comment>
<evidence type="ECO:0000256" key="4">
    <source>
        <dbReference type="ARBA" id="ARBA00022741"/>
    </source>
</evidence>
<dbReference type="OrthoDB" id="10252354at2759"/>
<evidence type="ECO:0000256" key="2">
    <source>
        <dbReference type="ARBA" id="ARBA00022553"/>
    </source>
</evidence>
<evidence type="ECO:0000256" key="12">
    <source>
        <dbReference type="ARBA" id="ARBA00051693"/>
    </source>
</evidence>
<dbReference type="InterPro" id="IPR000719">
    <property type="entry name" value="Prot_kinase_dom"/>
</dbReference>
<evidence type="ECO:0000259" key="14">
    <source>
        <dbReference type="PROSITE" id="PS50011"/>
    </source>
</evidence>
<dbReference type="CDD" id="cd06618">
    <property type="entry name" value="PKc_MKK7"/>
    <property type="match status" value="1"/>
</dbReference>
<dbReference type="InterPro" id="IPR011009">
    <property type="entry name" value="Kinase-like_dom_sf"/>
</dbReference>
<keyword evidence="6" id="KW-0067">ATP-binding</keyword>
<dbReference type="EC" id="2.7.12.2" evidence="9"/>
<dbReference type="GO" id="GO:0010508">
    <property type="term" value="P:positive regulation of autophagy"/>
    <property type="evidence" value="ECO:0007669"/>
    <property type="project" value="UniProtKB-ARBA"/>
</dbReference>
<evidence type="ECO:0000256" key="9">
    <source>
        <dbReference type="ARBA" id="ARBA00038999"/>
    </source>
</evidence>
<evidence type="ECO:0000256" key="6">
    <source>
        <dbReference type="ARBA" id="ARBA00022840"/>
    </source>
</evidence>
<name>A0A7R9AD30_9CRUS</name>
<dbReference type="InterPro" id="IPR052468">
    <property type="entry name" value="Dual_spec_MAPK_kinase"/>
</dbReference>
<feature type="compositionally biased region" description="Polar residues" evidence="13">
    <location>
        <begin position="515"/>
        <end position="524"/>
    </location>
</feature>
<evidence type="ECO:0000256" key="3">
    <source>
        <dbReference type="ARBA" id="ARBA00022679"/>
    </source>
</evidence>
<dbReference type="GO" id="GO:0006950">
    <property type="term" value="P:response to stress"/>
    <property type="evidence" value="ECO:0007669"/>
    <property type="project" value="UniProtKB-ARBA"/>
</dbReference>
<feature type="domain" description="Protein kinase" evidence="14">
    <location>
        <begin position="1"/>
        <end position="244"/>
    </location>
</feature>
<dbReference type="InterPro" id="IPR008271">
    <property type="entry name" value="Ser/Thr_kinase_AS"/>
</dbReference>
<dbReference type="GO" id="GO:0043068">
    <property type="term" value="P:positive regulation of programmed cell death"/>
    <property type="evidence" value="ECO:0007669"/>
    <property type="project" value="UniProtKB-ARBA"/>
</dbReference>
<feature type="region of interest" description="Disordered" evidence="13">
    <location>
        <begin position="486"/>
        <end position="542"/>
    </location>
</feature>
<accession>A0A7R9AD30</accession>
<dbReference type="SUPFAM" id="SSF56112">
    <property type="entry name" value="Protein kinase-like (PK-like)"/>
    <property type="match status" value="1"/>
</dbReference>
<reference evidence="15" key="1">
    <citation type="submission" date="2020-11" db="EMBL/GenBank/DDBJ databases">
        <authorList>
            <person name="Tran Van P."/>
        </authorList>
    </citation>
    <scope>NUCLEOTIDE SEQUENCE</scope>
</reference>
<dbReference type="Pfam" id="PF00069">
    <property type="entry name" value="Pkinase"/>
    <property type="match status" value="1"/>
</dbReference>
<dbReference type="GO" id="GO:0004708">
    <property type="term" value="F:MAP kinase kinase activity"/>
    <property type="evidence" value="ECO:0007669"/>
    <property type="project" value="UniProtKB-EC"/>
</dbReference>
<keyword evidence="2" id="KW-0597">Phosphoprotein</keyword>
<evidence type="ECO:0000313" key="15">
    <source>
        <dbReference type="EMBL" id="CAD7251810.1"/>
    </source>
</evidence>
<dbReference type="PROSITE" id="PS50011">
    <property type="entry name" value="PROTEIN_KINASE_DOM"/>
    <property type="match status" value="1"/>
</dbReference>
<dbReference type="SMART" id="SM00220">
    <property type="entry name" value="S_TKc"/>
    <property type="match status" value="1"/>
</dbReference>
<keyword evidence="16" id="KW-1185">Reference proteome</keyword>
<dbReference type="PANTHER" id="PTHR47238:SF2">
    <property type="entry name" value="DUAL SPECIFICITY MITOGEN-ACTIVATED PROTEIN KINASE KINASE HEMIPTEROUS"/>
    <property type="match status" value="1"/>
</dbReference>
<feature type="compositionally biased region" description="Polar residues" evidence="13">
    <location>
        <begin position="273"/>
        <end position="282"/>
    </location>
</feature>
<organism evidence="15">
    <name type="scientific">Darwinula stevensoni</name>
    <dbReference type="NCBI Taxonomy" id="69355"/>
    <lineage>
        <taxon>Eukaryota</taxon>
        <taxon>Metazoa</taxon>
        <taxon>Ecdysozoa</taxon>
        <taxon>Arthropoda</taxon>
        <taxon>Crustacea</taxon>
        <taxon>Oligostraca</taxon>
        <taxon>Ostracoda</taxon>
        <taxon>Podocopa</taxon>
        <taxon>Podocopida</taxon>
        <taxon>Darwinulocopina</taxon>
        <taxon>Darwinuloidea</taxon>
        <taxon>Darwinulidae</taxon>
        <taxon>Darwinula</taxon>
    </lineage>
</organism>
<evidence type="ECO:0000256" key="11">
    <source>
        <dbReference type="ARBA" id="ARBA00049299"/>
    </source>
</evidence>
<proteinExistence type="inferred from homology"/>
<keyword evidence="4" id="KW-0547">Nucleotide-binding</keyword>
<dbReference type="PROSITE" id="PS00108">
    <property type="entry name" value="PROTEIN_KINASE_ST"/>
    <property type="match status" value="1"/>
</dbReference>
<dbReference type="GO" id="GO:0004674">
    <property type="term" value="F:protein serine/threonine kinase activity"/>
    <property type="evidence" value="ECO:0007669"/>
    <property type="project" value="UniProtKB-KW"/>
</dbReference>
<evidence type="ECO:0000256" key="1">
    <source>
        <dbReference type="ARBA" id="ARBA00022527"/>
    </source>
</evidence>
<dbReference type="GO" id="GO:0004713">
    <property type="term" value="F:protein tyrosine kinase activity"/>
    <property type="evidence" value="ECO:0007669"/>
    <property type="project" value="UniProtKB-KW"/>
</dbReference>
<comment type="catalytic activity">
    <reaction evidence="11">
        <text>L-threonyl-[protein] + ATP = O-phospho-L-threonyl-[protein] + ADP + H(+)</text>
        <dbReference type="Rhea" id="RHEA:46608"/>
        <dbReference type="Rhea" id="RHEA-COMP:11060"/>
        <dbReference type="Rhea" id="RHEA-COMP:11605"/>
        <dbReference type="ChEBI" id="CHEBI:15378"/>
        <dbReference type="ChEBI" id="CHEBI:30013"/>
        <dbReference type="ChEBI" id="CHEBI:30616"/>
        <dbReference type="ChEBI" id="CHEBI:61977"/>
        <dbReference type="ChEBI" id="CHEBI:456216"/>
        <dbReference type="EC" id="2.7.12.2"/>
    </reaction>
</comment>
<keyword evidence="3" id="KW-0808">Transferase</keyword>
<evidence type="ECO:0000256" key="5">
    <source>
        <dbReference type="ARBA" id="ARBA00022777"/>
    </source>
</evidence>
<dbReference type="AlphaFoldDB" id="A0A7R9AD30"/>
<gene>
    <name evidence="15" type="ORF">DSTB1V02_LOCUS11572</name>
</gene>
<dbReference type="Proteomes" id="UP000677054">
    <property type="component" value="Unassembled WGS sequence"/>
</dbReference>
<protein>
    <recommendedName>
        <fullName evidence="9">mitogen-activated protein kinase kinase</fullName>
        <ecNumber evidence="9">2.7.12.2</ecNumber>
    </recommendedName>
</protein>
<feature type="compositionally biased region" description="Low complexity" evidence="13">
    <location>
        <begin position="353"/>
        <end position="373"/>
    </location>
</feature>